<dbReference type="Proteomes" id="UP001283361">
    <property type="component" value="Unassembled WGS sequence"/>
</dbReference>
<sequence length="137" mass="14851">MGKFGCGSINNNGERLVGFCASNDLVIGGTLFNHPAILETAWYSPNGRDKNQIDHIAINGISRGSCLLDVQSEERADVVCGKFKKYHSNSSNQKQGSPITDIRNCTGKRDGLSTSMKVLNRPAAETEPDIQEGRRGP</sequence>
<feature type="compositionally biased region" description="Polar residues" evidence="1">
    <location>
        <begin position="88"/>
        <end position="98"/>
    </location>
</feature>
<keyword evidence="3" id="KW-1185">Reference proteome</keyword>
<dbReference type="EMBL" id="JAWDGP010007221">
    <property type="protein sequence ID" value="KAK3727909.1"/>
    <property type="molecule type" value="Genomic_DNA"/>
</dbReference>
<accession>A0AAE1CQB7</accession>
<evidence type="ECO:0000313" key="3">
    <source>
        <dbReference type="Proteomes" id="UP001283361"/>
    </source>
</evidence>
<organism evidence="2 3">
    <name type="scientific">Elysia crispata</name>
    <name type="common">lettuce slug</name>
    <dbReference type="NCBI Taxonomy" id="231223"/>
    <lineage>
        <taxon>Eukaryota</taxon>
        <taxon>Metazoa</taxon>
        <taxon>Spiralia</taxon>
        <taxon>Lophotrochozoa</taxon>
        <taxon>Mollusca</taxon>
        <taxon>Gastropoda</taxon>
        <taxon>Heterobranchia</taxon>
        <taxon>Euthyneura</taxon>
        <taxon>Panpulmonata</taxon>
        <taxon>Sacoglossa</taxon>
        <taxon>Placobranchoidea</taxon>
        <taxon>Plakobranchidae</taxon>
        <taxon>Elysia</taxon>
    </lineage>
</organism>
<comment type="caution">
    <text evidence="2">The sequence shown here is derived from an EMBL/GenBank/DDBJ whole genome shotgun (WGS) entry which is preliminary data.</text>
</comment>
<gene>
    <name evidence="2" type="ORF">RRG08_053981</name>
</gene>
<evidence type="ECO:0000256" key="1">
    <source>
        <dbReference type="SAM" id="MobiDB-lite"/>
    </source>
</evidence>
<dbReference type="AlphaFoldDB" id="A0AAE1CQB7"/>
<reference evidence="2" key="1">
    <citation type="journal article" date="2023" name="G3 (Bethesda)">
        <title>A reference genome for the long-term kleptoplast-retaining sea slug Elysia crispata morphotype clarki.</title>
        <authorList>
            <person name="Eastman K.E."/>
            <person name="Pendleton A.L."/>
            <person name="Shaikh M.A."/>
            <person name="Suttiyut T."/>
            <person name="Ogas R."/>
            <person name="Tomko P."/>
            <person name="Gavelis G."/>
            <person name="Widhalm J.R."/>
            <person name="Wisecaver J.H."/>
        </authorList>
    </citation>
    <scope>NUCLEOTIDE SEQUENCE</scope>
    <source>
        <strain evidence="2">ECLA1</strain>
    </source>
</reference>
<name>A0AAE1CQB7_9GAST</name>
<evidence type="ECO:0000313" key="2">
    <source>
        <dbReference type="EMBL" id="KAK3727909.1"/>
    </source>
</evidence>
<proteinExistence type="predicted"/>
<feature type="region of interest" description="Disordered" evidence="1">
    <location>
        <begin position="87"/>
        <end position="137"/>
    </location>
</feature>
<protein>
    <submittedName>
        <fullName evidence="2">Uncharacterized protein</fullName>
    </submittedName>
</protein>